<dbReference type="SUPFAM" id="SSF51735">
    <property type="entry name" value="NAD(P)-binding Rossmann-fold domains"/>
    <property type="match status" value="1"/>
</dbReference>
<dbReference type="GO" id="GO:0005789">
    <property type="term" value="C:endoplasmic reticulum membrane"/>
    <property type="evidence" value="ECO:0007669"/>
    <property type="project" value="TreeGrafter"/>
</dbReference>
<dbReference type="InterPro" id="IPR036291">
    <property type="entry name" value="NAD(P)-bd_dom_sf"/>
</dbReference>
<reference evidence="1" key="2">
    <citation type="submission" date="2025-08" db="UniProtKB">
        <authorList>
            <consortium name="Ensembl"/>
        </authorList>
    </citation>
    <scope>IDENTIFICATION</scope>
</reference>
<dbReference type="AlphaFoldDB" id="A0AAZ3QUA9"/>
<evidence type="ECO:0000313" key="2">
    <source>
        <dbReference type="Proteomes" id="UP000694402"/>
    </source>
</evidence>
<organism evidence="1 2">
    <name type="scientific">Oncorhynchus tshawytscha</name>
    <name type="common">Chinook salmon</name>
    <name type="synonym">Salmo tshawytscha</name>
    <dbReference type="NCBI Taxonomy" id="74940"/>
    <lineage>
        <taxon>Eukaryota</taxon>
        <taxon>Metazoa</taxon>
        <taxon>Chordata</taxon>
        <taxon>Craniata</taxon>
        <taxon>Vertebrata</taxon>
        <taxon>Euteleostomi</taxon>
        <taxon>Actinopterygii</taxon>
        <taxon>Neopterygii</taxon>
        <taxon>Teleostei</taxon>
        <taxon>Protacanthopterygii</taxon>
        <taxon>Salmoniformes</taxon>
        <taxon>Salmonidae</taxon>
        <taxon>Salmoninae</taxon>
        <taxon>Oncorhynchus</taxon>
    </lineage>
</organism>
<evidence type="ECO:0000313" key="1">
    <source>
        <dbReference type="Ensembl" id="ENSOTSP00005131509.1"/>
    </source>
</evidence>
<dbReference type="PANTHER" id="PTHR44442">
    <property type="entry name" value="3-KETO-STEROID REDUCTASE"/>
    <property type="match status" value="1"/>
</dbReference>
<sequence>MRGENNLLHFKIRLKTKCGKSHKGSEYFTNALYSNFNNQFLHSVSLSFDSSRLQVSAVALHQLHPAAVACIVGGFVVNQLESQLANKVLWRVCVSPRYNRLDYLYLNAGIMPNPQLDVKAMFAMGEMFATNLFGHFLLVSKKIYFTKTNIIIHILNHSEGSFPNILTLYPKTLTQPCGMLDHCPVEKQIIFPLSLNQMGCCIAAECCGSQAG</sequence>
<dbReference type="GeneTree" id="ENSGT01120000278011"/>
<proteinExistence type="predicted"/>
<dbReference type="Gene3D" id="3.40.50.720">
    <property type="entry name" value="NAD(P)-binding Rossmann-like Domain"/>
    <property type="match status" value="1"/>
</dbReference>
<dbReference type="Ensembl" id="ENSOTST00005153360.1">
    <property type="protein sequence ID" value="ENSOTSP00005131509.1"/>
    <property type="gene ID" value="ENSOTSG00005076820.1"/>
</dbReference>
<dbReference type="GO" id="GO:0004303">
    <property type="term" value="F:estradiol 17-beta-dehydrogenase [NAD(P)+] activity"/>
    <property type="evidence" value="ECO:0007669"/>
    <property type="project" value="TreeGrafter"/>
</dbReference>
<accession>A0AAZ3QUA9</accession>
<reference evidence="2" key="1">
    <citation type="journal article" date="2018" name="PLoS ONE">
        <title>Chinook salmon (Oncorhynchus tshawytscha) genome and transcriptome.</title>
        <authorList>
            <person name="Christensen K.A."/>
            <person name="Leong J.S."/>
            <person name="Sakhrani D."/>
            <person name="Biagi C.A."/>
            <person name="Minkley D.R."/>
            <person name="Withler R.E."/>
            <person name="Rondeau E.B."/>
            <person name="Koop B.F."/>
            <person name="Devlin R.H."/>
        </authorList>
    </citation>
    <scope>NUCLEOTIDE SEQUENCE [LARGE SCALE GENOMIC DNA]</scope>
</reference>
<dbReference type="Proteomes" id="UP000694402">
    <property type="component" value="Unassembled WGS sequence"/>
</dbReference>
<name>A0AAZ3QUA9_ONCTS</name>
<dbReference type="InterPro" id="IPR052834">
    <property type="entry name" value="3KSR/17beta-HSD"/>
</dbReference>
<protein>
    <submittedName>
        <fullName evidence="1">Uncharacterized protein</fullName>
    </submittedName>
</protein>
<dbReference type="GO" id="GO:0047024">
    <property type="term" value="F:5-alpha-androstane-3-beta,17-beta-diol dehydrogenase (NADP+) activity"/>
    <property type="evidence" value="ECO:0007669"/>
    <property type="project" value="TreeGrafter"/>
</dbReference>
<dbReference type="PANTHER" id="PTHR44442:SF1">
    <property type="entry name" value="3-KETO-STEROID REDUCTASE_17-BETA-HYDROXYSTEROID DEHYDROGENASE 7"/>
    <property type="match status" value="1"/>
</dbReference>
<dbReference type="GO" id="GO:0006695">
    <property type="term" value="P:cholesterol biosynthetic process"/>
    <property type="evidence" value="ECO:0007669"/>
    <property type="project" value="TreeGrafter"/>
</dbReference>
<keyword evidence="2" id="KW-1185">Reference proteome</keyword>
<dbReference type="GO" id="GO:0000253">
    <property type="term" value="F:3-beta-hydroxysteroid 3-dehydrogenase (NADP+) activity"/>
    <property type="evidence" value="ECO:0007669"/>
    <property type="project" value="TreeGrafter"/>
</dbReference>
<reference evidence="1" key="3">
    <citation type="submission" date="2025-09" db="UniProtKB">
        <authorList>
            <consortium name="Ensembl"/>
        </authorList>
    </citation>
    <scope>IDENTIFICATION</scope>
</reference>